<evidence type="ECO:0000313" key="2">
    <source>
        <dbReference type="EMBL" id="TYC47869.1"/>
    </source>
</evidence>
<protein>
    <submittedName>
        <fullName evidence="2">Uncharacterized protein</fullName>
    </submittedName>
</protein>
<proteinExistence type="predicted"/>
<feature type="transmembrane region" description="Helical" evidence="1">
    <location>
        <begin position="61"/>
        <end position="79"/>
    </location>
</feature>
<evidence type="ECO:0000256" key="1">
    <source>
        <dbReference type="SAM" id="Phobius"/>
    </source>
</evidence>
<comment type="caution">
    <text evidence="2">The sequence shown here is derived from an EMBL/GenBank/DDBJ whole genome shotgun (WGS) entry which is preliminary data.</text>
</comment>
<organism evidence="2 3">
    <name type="scientific">Weissella muntiaci</name>
    <dbReference type="NCBI Taxonomy" id="2508881"/>
    <lineage>
        <taxon>Bacteria</taxon>
        <taxon>Bacillati</taxon>
        <taxon>Bacillota</taxon>
        <taxon>Bacilli</taxon>
        <taxon>Lactobacillales</taxon>
        <taxon>Lactobacillaceae</taxon>
        <taxon>Weissella</taxon>
    </lineage>
</organism>
<accession>A0A6C2C2G0</accession>
<keyword evidence="1" id="KW-0812">Transmembrane</keyword>
<evidence type="ECO:0000313" key="3">
    <source>
        <dbReference type="Proteomes" id="UP000371977"/>
    </source>
</evidence>
<keyword evidence="3" id="KW-1185">Reference proteome</keyword>
<keyword evidence="1" id="KW-1133">Transmembrane helix</keyword>
<gene>
    <name evidence="2" type="ORF">ESZ50_10975</name>
</gene>
<sequence length="99" mass="11457">MENKVGAEIVKTWGKQYSKELNEKQLKVLVTSGEIKKLKFKKKDGEEYTATLELNVHLNKLFLPGCILAFLLIIFASDITKMKLYLYFMILYTFKGCVN</sequence>
<keyword evidence="1" id="KW-0472">Membrane</keyword>
<dbReference type="AlphaFoldDB" id="A0A6C2C2G0"/>
<name>A0A6C2C2G0_9LACO</name>
<dbReference type="Proteomes" id="UP000371977">
    <property type="component" value="Unassembled WGS sequence"/>
</dbReference>
<dbReference type="EMBL" id="SDGZ01000028">
    <property type="protein sequence ID" value="TYC47869.1"/>
    <property type="molecule type" value="Genomic_DNA"/>
</dbReference>
<reference evidence="2 3" key="1">
    <citation type="submission" date="2019-01" db="EMBL/GenBank/DDBJ databases">
        <title>Weissella sp. nov., a novel lactic acid bacterium isolated from animal feces.</title>
        <authorList>
            <person name="Wang L.-T."/>
        </authorList>
    </citation>
    <scope>NUCLEOTIDE SEQUENCE [LARGE SCALE GENOMIC DNA]</scope>
    <source>
        <strain evidence="2 3">8H-2</strain>
    </source>
</reference>